<organism evidence="4 5">
    <name type="scientific">Sphingopyxis granuli</name>
    <dbReference type="NCBI Taxonomy" id="267128"/>
    <lineage>
        <taxon>Bacteria</taxon>
        <taxon>Pseudomonadati</taxon>
        <taxon>Pseudomonadota</taxon>
        <taxon>Alphaproteobacteria</taxon>
        <taxon>Sphingomonadales</taxon>
        <taxon>Sphingomonadaceae</taxon>
        <taxon>Sphingopyxis</taxon>
    </lineage>
</organism>
<dbReference type="AlphaFoldDB" id="A0AA86GJI5"/>
<proteinExistence type="predicted"/>
<feature type="signal peptide" evidence="2">
    <location>
        <begin position="1"/>
        <end position="35"/>
    </location>
</feature>
<evidence type="ECO:0000256" key="2">
    <source>
        <dbReference type="SAM" id="SignalP"/>
    </source>
</evidence>
<accession>A0AA86GJI5</accession>
<dbReference type="InterPro" id="IPR016047">
    <property type="entry name" value="M23ase_b-sheet_dom"/>
</dbReference>
<evidence type="ECO:0000256" key="1">
    <source>
        <dbReference type="ARBA" id="ARBA00022729"/>
    </source>
</evidence>
<dbReference type="FunFam" id="2.70.70.10:FF:000006">
    <property type="entry name" value="M23 family peptidase"/>
    <property type="match status" value="1"/>
</dbReference>
<feature type="chain" id="PRO_5041744105" evidence="2">
    <location>
        <begin position="36"/>
        <end position="238"/>
    </location>
</feature>
<dbReference type="Proteomes" id="UP000058599">
    <property type="component" value="Chromosome"/>
</dbReference>
<dbReference type="InterPro" id="IPR050570">
    <property type="entry name" value="Cell_wall_metabolism_enzyme"/>
</dbReference>
<name>A0AA86GJI5_9SPHN</name>
<dbReference type="GO" id="GO:0004222">
    <property type="term" value="F:metalloendopeptidase activity"/>
    <property type="evidence" value="ECO:0007669"/>
    <property type="project" value="TreeGrafter"/>
</dbReference>
<evidence type="ECO:0000313" key="4">
    <source>
        <dbReference type="EMBL" id="AMG73391.1"/>
    </source>
</evidence>
<dbReference type="EMBL" id="CP012199">
    <property type="protein sequence ID" value="AMG73391.1"/>
    <property type="molecule type" value="Genomic_DNA"/>
</dbReference>
<feature type="domain" description="M23ase beta-sheet core" evidence="3">
    <location>
        <begin position="118"/>
        <end position="212"/>
    </location>
</feature>
<evidence type="ECO:0000259" key="3">
    <source>
        <dbReference type="Pfam" id="PF01551"/>
    </source>
</evidence>
<gene>
    <name evidence="4" type="ORF">SGRAN_0997</name>
</gene>
<dbReference type="PANTHER" id="PTHR21666:SF289">
    <property type="entry name" value="L-ALA--D-GLU ENDOPEPTIDASE"/>
    <property type="match status" value="1"/>
</dbReference>
<reference evidence="4 5" key="1">
    <citation type="journal article" date="2016" name="BMC Genomics">
        <title>Genomic analysis of the nitrate-respiring Sphingopyxis granuli (formerly Sphingomonas macrogoltabida) strain TFA.</title>
        <authorList>
            <person name="Garcia-Romero I."/>
            <person name="Perez-Pulido A.J."/>
            <person name="Gonzalez-Flores Y.E."/>
            <person name="Reyes-Ramirez F."/>
            <person name="Santero E."/>
            <person name="Floriano B."/>
        </authorList>
    </citation>
    <scope>NUCLEOTIDE SEQUENCE [LARGE SCALE GENOMIC DNA]</scope>
    <source>
        <strain evidence="4 5">TFA</strain>
    </source>
</reference>
<evidence type="ECO:0000313" key="5">
    <source>
        <dbReference type="Proteomes" id="UP000058599"/>
    </source>
</evidence>
<keyword evidence="1 2" id="KW-0732">Signal</keyword>
<dbReference type="Gene3D" id="2.70.70.10">
    <property type="entry name" value="Glucose Permease (Domain IIA)"/>
    <property type="match status" value="1"/>
</dbReference>
<dbReference type="SUPFAM" id="SSF51261">
    <property type="entry name" value="Duplicated hybrid motif"/>
    <property type="match status" value="1"/>
</dbReference>
<dbReference type="PANTHER" id="PTHR21666">
    <property type="entry name" value="PEPTIDASE-RELATED"/>
    <property type="match status" value="1"/>
</dbReference>
<dbReference type="InterPro" id="IPR011055">
    <property type="entry name" value="Dup_hybrid_motif"/>
</dbReference>
<keyword evidence="4" id="KW-0378">Hydrolase</keyword>
<sequence length="238" mass="24887">MRGRYVLNASLAQKFHHGLIVGAAALMGTAAAANAAETGADAGIVVPDEPDDDSFTAGVPAPAEDSEARALFQAWKRLDTGLAASLGVAVPSRRPIEQMSLSSSYGMRVHPITGRVARHNGIDIPAPHGTPIYATADGIVGRAQRLGGYGNYVEIEHGNAIQTRYGHMSSFIVQPGQQVKKGEIVGYVGSTGRSTGNHLHYEVRIDGAPVNPLPFVRSDSMAIAALTGDHLAMGGPED</sequence>
<keyword evidence="5" id="KW-1185">Reference proteome</keyword>
<dbReference type="EC" id="3.4.24.75" evidence="4"/>
<dbReference type="Pfam" id="PF01551">
    <property type="entry name" value="Peptidase_M23"/>
    <property type="match status" value="1"/>
</dbReference>
<dbReference type="CDD" id="cd12797">
    <property type="entry name" value="M23_peptidase"/>
    <property type="match status" value="1"/>
</dbReference>
<dbReference type="KEGG" id="sgi:SGRAN_0997"/>
<protein>
    <submittedName>
        <fullName evidence="4">Peptidase M23B</fullName>
        <ecNumber evidence="4">3.4.24.75</ecNumber>
    </submittedName>
</protein>